<dbReference type="AlphaFoldDB" id="A0A371DIV8"/>
<evidence type="ECO:0000313" key="2">
    <source>
        <dbReference type="EMBL" id="RDX52467.1"/>
    </source>
</evidence>
<feature type="region of interest" description="Disordered" evidence="1">
    <location>
        <begin position="147"/>
        <end position="175"/>
    </location>
</feature>
<name>A0A371DIV8_9APHY</name>
<dbReference type="STRING" id="139420.A0A371DIV8"/>
<organism evidence="2 3">
    <name type="scientific">Lentinus brumalis</name>
    <dbReference type="NCBI Taxonomy" id="2498619"/>
    <lineage>
        <taxon>Eukaryota</taxon>
        <taxon>Fungi</taxon>
        <taxon>Dikarya</taxon>
        <taxon>Basidiomycota</taxon>
        <taxon>Agaricomycotina</taxon>
        <taxon>Agaricomycetes</taxon>
        <taxon>Polyporales</taxon>
        <taxon>Polyporaceae</taxon>
        <taxon>Lentinus</taxon>
    </lineage>
</organism>
<dbReference type="OrthoDB" id="2739946at2759"/>
<dbReference type="EMBL" id="KZ857390">
    <property type="protein sequence ID" value="RDX52467.1"/>
    <property type="molecule type" value="Genomic_DNA"/>
</dbReference>
<keyword evidence="3" id="KW-1185">Reference proteome</keyword>
<evidence type="ECO:0000313" key="3">
    <source>
        <dbReference type="Proteomes" id="UP000256964"/>
    </source>
</evidence>
<dbReference type="Proteomes" id="UP000256964">
    <property type="component" value="Unassembled WGS sequence"/>
</dbReference>
<protein>
    <submittedName>
        <fullName evidence="2">Uncharacterized protein</fullName>
    </submittedName>
</protein>
<accession>A0A371DIV8</accession>
<evidence type="ECO:0000256" key="1">
    <source>
        <dbReference type="SAM" id="MobiDB-lite"/>
    </source>
</evidence>
<gene>
    <name evidence="2" type="ORF">OH76DRAFT_1400253</name>
</gene>
<sequence>MPRNKKTSTIVVRPITRGAQTPKKVVLATLAELNDHAPMVCPPTFAPLLRTRPLPPCHCPWPCGPALPTAAPAKTIAAYADAQASVLQEEITAHLRKYEETKPWKQESRSHRQYGWGWARRNPGPDDGKTWVSRQFVCGTAVEPRLSADAHDEDVEHEWQAEWDGPSETEHPRDRARMEVSIMDIAKPAKLRGTFKPRL</sequence>
<reference evidence="2 3" key="1">
    <citation type="journal article" date="2018" name="Biotechnol. Biofuels">
        <title>Integrative visual omics of the white-rot fungus Polyporus brumalis exposes the biotechnological potential of its oxidative enzymes for delignifying raw plant biomass.</title>
        <authorList>
            <person name="Miyauchi S."/>
            <person name="Rancon A."/>
            <person name="Drula E."/>
            <person name="Hage H."/>
            <person name="Chaduli D."/>
            <person name="Favel A."/>
            <person name="Grisel S."/>
            <person name="Henrissat B."/>
            <person name="Herpoel-Gimbert I."/>
            <person name="Ruiz-Duenas F.J."/>
            <person name="Chevret D."/>
            <person name="Hainaut M."/>
            <person name="Lin J."/>
            <person name="Wang M."/>
            <person name="Pangilinan J."/>
            <person name="Lipzen A."/>
            <person name="Lesage-Meessen L."/>
            <person name="Navarro D."/>
            <person name="Riley R."/>
            <person name="Grigoriev I.V."/>
            <person name="Zhou S."/>
            <person name="Raouche S."/>
            <person name="Rosso M.N."/>
        </authorList>
    </citation>
    <scope>NUCLEOTIDE SEQUENCE [LARGE SCALE GENOMIC DNA]</scope>
    <source>
        <strain evidence="2 3">BRFM 1820</strain>
    </source>
</reference>
<proteinExistence type="predicted"/>